<feature type="domain" description="Calcineurin-like phosphoesterase" evidence="2">
    <location>
        <begin position="28"/>
        <end position="78"/>
    </location>
</feature>
<protein>
    <submittedName>
        <fullName evidence="3">Metallophosphoesterase</fullName>
    </submittedName>
</protein>
<dbReference type="InterPro" id="IPR029052">
    <property type="entry name" value="Metallo-depent_PP-like"/>
</dbReference>
<feature type="signal peptide" evidence="1">
    <location>
        <begin position="1"/>
        <end position="21"/>
    </location>
</feature>
<dbReference type="Pfam" id="PF00149">
    <property type="entry name" value="Metallophos"/>
    <property type="match status" value="1"/>
</dbReference>
<dbReference type="InterPro" id="IPR004843">
    <property type="entry name" value="Calcineurin-like_PHP"/>
</dbReference>
<evidence type="ECO:0000313" key="3">
    <source>
        <dbReference type="EMBL" id="MCC9073160.1"/>
    </source>
</evidence>
<evidence type="ECO:0000259" key="2">
    <source>
        <dbReference type="Pfam" id="PF00149"/>
    </source>
</evidence>
<dbReference type="EMBL" id="JAJJMO010000001">
    <property type="protein sequence ID" value="MCC9073160.1"/>
    <property type="molecule type" value="Genomic_DNA"/>
</dbReference>
<dbReference type="Proteomes" id="UP001430919">
    <property type="component" value="Unassembled WGS sequence"/>
</dbReference>
<evidence type="ECO:0000256" key="1">
    <source>
        <dbReference type="SAM" id="SignalP"/>
    </source>
</evidence>
<keyword evidence="1" id="KW-0732">Signal</keyword>
<organism evidence="3 4">
    <name type="scientific">Flavobacterium pisciphilum</name>
    <dbReference type="NCBI Taxonomy" id="2893755"/>
    <lineage>
        <taxon>Bacteria</taxon>
        <taxon>Pseudomonadati</taxon>
        <taxon>Bacteroidota</taxon>
        <taxon>Flavobacteriia</taxon>
        <taxon>Flavobacteriales</taxon>
        <taxon>Flavobacteriaceae</taxon>
        <taxon>Flavobacterium</taxon>
    </lineage>
</organism>
<dbReference type="RefSeq" id="WP_229990104.1">
    <property type="nucleotide sequence ID" value="NZ_JAJJMO010000001.1"/>
</dbReference>
<dbReference type="SUPFAM" id="SSF56300">
    <property type="entry name" value="Metallo-dependent phosphatases"/>
    <property type="match status" value="1"/>
</dbReference>
<keyword evidence="4" id="KW-1185">Reference proteome</keyword>
<name>A0ABS8MWL8_9FLAO</name>
<dbReference type="Gene3D" id="3.60.21.10">
    <property type="match status" value="1"/>
</dbReference>
<accession>A0ABS8MWL8</accession>
<proteinExistence type="predicted"/>
<sequence>MKYLYSKILFLFIMASCFSQKTEKTGNMKFVQLTDLHVSVGNENDYLLQNIIKEINNSDNEFVVVTGDLTNRGADDELKQVHSILASLKTLRTLRKPLPALRLDF</sequence>
<comment type="caution">
    <text evidence="3">The sequence shown here is derived from an EMBL/GenBank/DDBJ whole genome shotgun (WGS) entry which is preliminary data.</text>
</comment>
<gene>
    <name evidence="3" type="ORF">LNQ49_16410</name>
</gene>
<evidence type="ECO:0000313" key="4">
    <source>
        <dbReference type="Proteomes" id="UP001430919"/>
    </source>
</evidence>
<feature type="chain" id="PRO_5045404515" evidence="1">
    <location>
        <begin position="22"/>
        <end position="105"/>
    </location>
</feature>
<reference evidence="3" key="1">
    <citation type="submission" date="2021-11" db="EMBL/GenBank/DDBJ databases">
        <title>Description of novel Flavobacterium species.</title>
        <authorList>
            <person name="Saticioglu I.B."/>
            <person name="Ay H."/>
            <person name="Altun S."/>
            <person name="Duman M."/>
        </authorList>
    </citation>
    <scope>NUCLEOTIDE SEQUENCE</scope>
    <source>
        <strain evidence="3">F-65</strain>
    </source>
</reference>